<evidence type="ECO:0000313" key="3">
    <source>
        <dbReference type="Proteomes" id="UP000677244"/>
    </source>
</evidence>
<keyword evidence="3" id="KW-1185">Reference proteome</keyword>
<organism evidence="2 3">
    <name type="scientific">Niastella soli</name>
    <dbReference type="NCBI Taxonomy" id="2821487"/>
    <lineage>
        <taxon>Bacteria</taxon>
        <taxon>Pseudomonadati</taxon>
        <taxon>Bacteroidota</taxon>
        <taxon>Chitinophagia</taxon>
        <taxon>Chitinophagales</taxon>
        <taxon>Chitinophagaceae</taxon>
        <taxon>Niastella</taxon>
    </lineage>
</organism>
<accession>A0ABS3Z446</accession>
<dbReference type="RefSeq" id="WP_209144006.1">
    <property type="nucleotide sequence ID" value="NZ_JAGHKO010000017.1"/>
</dbReference>
<comment type="caution">
    <text evidence="2">The sequence shown here is derived from an EMBL/GenBank/DDBJ whole genome shotgun (WGS) entry which is preliminary data.</text>
</comment>
<proteinExistence type="predicted"/>
<dbReference type="Proteomes" id="UP000677244">
    <property type="component" value="Unassembled WGS sequence"/>
</dbReference>
<feature type="chain" id="PRO_5045639367" evidence="1">
    <location>
        <begin position="20"/>
        <end position="47"/>
    </location>
</feature>
<dbReference type="EMBL" id="JAGHKO010000017">
    <property type="protein sequence ID" value="MBO9204937.1"/>
    <property type="molecule type" value="Genomic_DNA"/>
</dbReference>
<protein>
    <submittedName>
        <fullName evidence="2">Uncharacterized protein</fullName>
    </submittedName>
</protein>
<evidence type="ECO:0000256" key="1">
    <source>
        <dbReference type="SAM" id="SignalP"/>
    </source>
</evidence>
<keyword evidence="1" id="KW-0732">Signal</keyword>
<sequence>MKKLVLAGLSSLALVAAFAGGIKKKNVKKEKPKQEQCCDKGSCCKGK</sequence>
<feature type="signal peptide" evidence="1">
    <location>
        <begin position="1"/>
        <end position="19"/>
    </location>
</feature>
<reference evidence="2 3" key="1">
    <citation type="submission" date="2021-03" db="EMBL/GenBank/DDBJ databases">
        <title>Assistant Professor.</title>
        <authorList>
            <person name="Huq M.A."/>
        </authorList>
    </citation>
    <scope>NUCLEOTIDE SEQUENCE [LARGE SCALE GENOMIC DNA]</scope>
    <source>
        <strain evidence="2 3">MAH-29</strain>
    </source>
</reference>
<evidence type="ECO:0000313" key="2">
    <source>
        <dbReference type="EMBL" id="MBO9204937.1"/>
    </source>
</evidence>
<name>A0ABS3Z446_9BACT</name>
<gene>
    <name evidence="2" type="ORF">J7I42_31920</name>
</gene>